<dbReference type="KEGG" id="doe:DENOEST_2153"/>
<proteinExistence type="inferred from homology"/>
<dbReference type="GO" id="GO:0003677">
    <property type="term" value="F:DNA binding"/>
    <property type="evidence" value="ECO:0007669"/>
    <property type="project" value="InterPro"/>
</dbReference>
<dbReference type="REBASE" id="438350">
    <property type="entry name" value="M.Doe16959ORF2153P"/>
</dbReference>
<dbReference type="Pfam" id="PF12161">
    <property type="entry name" value="HsdM_N"/>
    <property type="match status" value="1"/>
</dbReference>
<comment type="catalytic activity">
    <reaction evidence="7">
        <text>a 2'-deoxyadenosine in DNA + S-adenosyl-L-methionine = an N(6)-methyl-2'-deoxyadenosine in DNA + S-adenosyl-L-homocysteine + H(+)</text>
        <dbReference type="Rhea" id="RHEA:15197"/>
        <dbReference type="Rhea" id="RHEA-COMP:12418"/>
        <dbReference type="Rhea" id="RHEA-COMP:12419"/>
        <dbReference type="ChEBI" id="CHEBI:15378"/>
        <dbReference type="ChEBI" id="CHEBI:57856"/>
        <dbReference type="ChEBI" id="CHEBI:59789"/>
        <dbReference type="ChEBI" id="CHEBI:90615"/>
        <dbReference type="ChEBI" id="CHEBI:90616"/>
        <dbReference type="EC" id="2.1.1.72"/>
    </reaction>
</comment>
<evidence type="ECO:0000256" key="4">
    <source>
        <dbReference type="ARBA" id="ARBA00022679"/>
    </source>
</evidence>
<dbReference type="AlphaFoldDB" id="A0A6S6YNH5"/>
<dbReference type="InterPro" id="IPR029063">
    <property type="entry name" value="SAM-dependent_MTases_sf"/>
</dbReference>
<keyword evidence="3" id="KW-0489">Methyltransferase</keyword>
<dbReference type="EMBL" id="LR778301">
    <property type="protein sequence ID" value="CAB1369318.1"/>
    <property type="molecule type" value="Genomic_DNA"/>
</dbReference>
<dbReference type="InterPro" id="IPR051537">
    <property type="entry name" value="DNA_Adenine_Mtase"/>
</dbReference>
<dbReference type="PANTHER" id="PTHR42933:SF3">
    <property type="entry name" value="TYPE I RESTRICTION ENZYME MJAVIII METHYLASE SUBUNIT"/>
    <property type="match status" value="1"/>
</dbReference>
<evidence type="ECO:0000256" key="3">
    <source>
        <dbReference type="ARBA" id="ARBA00022603"/>
    </source>
</evidence>
<keyword evidence="11" id="KW-1185">Reference proteome</keyword>
<evidence type="ECO:0000259" key="9">
    <source>
        <dbReference type="Pfam" id="PF12161"/>
    </source>
</evidence>
<evidence type="ECO:0000256" key="5">
    <source>
        <dbReference type="ARBA" id="ARBA00022691"/>
    </source>
</evidence>
<evidence type="ECO:0000256" key="1">
    <source>
        <dbReference type="ARBA" id="ARBA00006594"/>
    </source>
</evidence>
<dbReference type="SUPFAM" id="SSF53335">
    <property type="entry name" value="S-adenosyl-L-methionine-dependent methyltransferases"/>
    <property type="match status" value="1"/>
</dbReference>
<dbReference type="InterPro" id="IPR038333">
    <property type="entry name" value="T1MK-like_N_sf"/>
</dbReference>
<keyword evidence="4" id="KW-0808">Transferase</keyword>
<evidence type="ECO:0000256" key="7">
    <source>
        <dbReference type="ARBA" id="ARBA00047942"/>
    </source>
</evidence>
<protein>
    <recommendedName>
        <fullName evidence="2">site-specific DNA-methyltransferase (adenine-specific)</fullName>
        <ecNumber evidence="2">2.1.1.72</ecNumber>
    </recommendedName>
</protein>
<evidence type="ECO:0000256" key="2">
    <source>
        <dbReference type="ARBA" id="ARBA00011900"/>
    </source>
</evidence>
<name>A0A6S6YNH5_9PROT</name>
<dbReference type="GO" id="GO:0008170">
    <property type="term" value="F:N-methyltransferase activity"/>
    <property type="evidence" value="ECO:0007669"/>
    <property type="project" value="InterPro"/>
</dbReference>
<comment type="similarity">
    <text evidence="1">Belongs to the N(4)/N(6)-methyltransferase family.</text>
</comment>
<keyword evidence="6" id="KW-0680">Restriction system</keyword>
<dbReference type="GO" id="GO:0009007">
    <property type="term" value="F:site-specific DNA-methyltransferase (adenine-specific) activity"/>
    <property type="evidence" value="ECO:0007669"/>
    <property type="project" value="UniProtKB-EC"/>
</dbReference>
<reference evidence="10 11" key="1">
    <citation type="submission" date="2020-03" db="EMBL/GenBank/DDBJ databases">
        <authorList>
            <consortium name="Genoscope - CEA"/>
            <person name="William W."/>
        </authorList>
    </citation>
    <scope>NUCLEOTIDE SEQUENCE [LARGE SCALE GENOMIC DNA]</scope>
    <source>
        <strain evidence="11">DSM 16959</strain>
    </source>
</reference>
<evidence type="ECO:0000313" key="10">
    <source>
        <dbReference type="EMBL" id="CAB1369318.1"/>
    </source>
</evidence>
<gene>
    <name evidence="10" type="ORF">DENOEST_2153</name>
</gene>
<keyword evidence="5" id="KW-0949">S-adenosyl-L-methionine</keyword>
<dbReference type="Gene3D" id="3.40.50.150">
    <property type="entry name" value="Vaccinia Virus protein VP39"/>
    <property type="match status" value="1"/>
</dbReference>
<evidence type="ECO:0000259" key="8">
    <source>
        <dbReference type="Pfam" id="PF02384"/>
    </source>
</evidence>
<dbReference type="GO" id="GO:0009307">
    <property type="term" value="P:DNA restriction-modification system"/>
    <property type="evidence" value="ECO:0007669"/>
    <property type="project" value="UniProtKB-KW"/>
</dbReference>
<sequence>MDSGQLNSLLKRLCKTLWEAQVSNPITYVTQLSYLLLLKMLEEMDAEHEDAGNDKHKTLFTEVSTASWGKVDFEPLRWSVLTSNPDNAKMLATLRDTLPKLAEHPLLSQGARAIFNGAAVVIPDGATLRKLTDALSPVALLAEDSDIKGDLFEMLASDLGGQKASAQFRTPRHLIRVIVSMVDPKIGQTCCDPAVGTGGFIIAAYEHILLANTSPEFIREIDSPYGGKVKRGIGDKLKRAQWDFLQTGALHGFDGDPDILRMAAMNAVLHGFDHSPIVRRDSICGGEDRWDEVQFDILLENPPFSGARTDAKPSLRIEKGDKYVLFLAHAQRSLRTGGRAGIIFPNGILFGDTSSHIEVKKRLLDKFDLQAVVILPKGMFEPYTPNPTCFLIFENSGKPTESVWFYRLEGDGSTLTKSRKFGPQYRNDFPDLLAKWPARVEEPGRAWRVPAQAIRDNNYNMTLSGLGLIEPDKTEHEAPEEILERVAEKQERVLELIEEMRALLLEEAGNGAV</sequence>
<feature type="domain" description="N6 adenine-specific DNA methyltransferase N-terminal" evidence="9">
    <location>
        <begin position="6"/>
        <end position="134"/>
    </location>
</feature>
<feature type="domain" description="DNA methylase adenine-specific" evidence="8">
    <location>
        <begin position="144"/>
        <end position="463"/>
    </location>
</feature>
<dbReference type="Pfam" id="PF02384">
    <property type="entry name" value="N6_Mtase"/>
    <property type="match status" value="1"/>
</dbReference>
<evidence type="ECO:0000313" key="11">
    <source>
        <dbReference type="Proteomes" id="UP000515733"/>
    </source>
</evidence>
<dbReference type="Proteomes" id="UP000515733">
    <property type="component" value="Chromosome"/>
</dbReference>
<dbReference type="RefSeq" id="WP_145770866.1">
    <property type="nucleotide sequence ID" value="NZ_LR778301.1"/>
</dbReference>
<organism evidence="10 11">
    <name type="scientific">Denitratisoma oestradiolicum</name>
    <dbReference type="NCBI Taxonomy" id="311182"/>
    <lineage>
        <taxon>Bacteria</taxon>
        <taxon>Pseudomonadati</taxon>
        <taxon>Pseudomonadota</taxon>
        <taxon>Betaproteobacteria</taxon>
        <taxon>Nitrosomonadales</taxon>
        <taxon>Sterolibacteriaceae</taxon>
        <taxon>Denitratisoma</taxon>
    </lineage>
</organism>
<evidence type="ECO:0000256" key="6">
    <source>
        <dbReference type="ARBA" id="ARBA00022747"/>
    </source>
</evidence>
<dbReference type="EC" id="2.1.1.72" evidence="2"/>
<dbReference type="Gene3D" id="1.20.1260.30">
    <property type="match status" value="1"/>
</dbReference>
<dbReference type="OrthoDB" id="9784823at2"/>
<accession>A0A6S6YNH5</accession>
<dbReference type="PRINTS" id="PR00507">
    <property type="entry name" value="N12N6MTFRASE"/>
</dbReference>
<dbReference type="PANTHER" id="PTHR42933">
    <property type="entry name" value="SLR6095 PROTEIN"/>
    <property type="match status" value="1"/>
</dbReference>
<dbReference type="InterPro" id="IPR022749">
    <property type="entry name" value="D12N6_MeTrfase_N"/>
</dbReference>
<dbReference type="InterPro" id="IPR003356">
    <property type="entry name" value="DNA_methylase_A-5"/>
</dbReference>
<dbReference type="GO" id="GO:0032259">
    <property type="term" value="P:methylation"/>
    <property type="evidence" value="ECO:0007669"/>
    <property type="project" value="UniProtKB-KW"/>
</dbReference>